<dbReference type="SUPFAM" id="SSF53254">
    <property type="entry name" value="Phosphoglycerate mutase-like"/>
    <property type="match status" value="1"/>
</dbReference>
<dbReference type="Pfam" id="PF00300">
    <property type="entry name" value="His_Phos_1"/>
    <property type="match status" value="1"/>
</dbReference>
<dbReference type="PANTHER" id="PTHR48100">
    <property type="entry name" value="BROAD-SPECIFICITY PHOSPHATASE YOR283W-RELATED"/>
    <property type="match status" value="1"/>
</dbReference>
<evidence type="ECO:0000313" key="1">
    <source>
        <dbReference type="EMBL" id="MFC3674006.1"/>
    </source>
</evidence>
<proteinExistence type="predicted"/>
<gene>
    <name evidence="1" type="ORF">ACFOOQ_00520</name>
</gene>
<dbReference type="RefSeq" id="WP_379720156.1">
    <property type="nucleotide sequence ID" value="NZ_JBHRYJ010000001.1"/>
</dbReference>
<protein>
    <submittedName>
        <fullName evidence="1">Histidine phosphatase family protein</fullName>
    </submittedName>
</protein>
<dbReference type="CDD" id="cd07067">
    <property type="entry name" value="HP_PGM_like"/>
    <property type="match status" value="1"/>
</dbReference>
<organism evidence="1 2">
    <name type="scientific">Ferrovibrio xuzhouensis</name>
    <dbReference type="NCBI Taxonomy" id="1576914"/>
    <lineage>
        <taxon>Bacteria</taxon>
        <taxon>Pseudomonadati</taxon>
        <taxon>Pseudomonadota</taxon>
        <taxon>Alphaproteobacteria</taxon>
        <taxon>Rhodospirillales</taxon>
        <taxon>Rhodospirillaceae</taxon>
        <taxon>Ferrovibrio</taxon>
    </lineage>
</organism>
<dbReference type="Proteomes" id="UP001595711">
    <property type="component" value="Unassembled WGS sequence"/>
</dbReference>
<name>A0ABV7V979_9PROT</name>
<dbReference type="PANTHER" id="PTHR48100:SF1">
    <property type="entry name" value="HISTIDINE PHOSPHATASE FAMILY PROTEIN-RELATED"/>
    <property type="match status" value="1"/>
</dbReference>
<dbReference type="InterPro" id="IPR050275">
    <property type="entry name" value="PGM_Phosphatase"/>
</dbReference>
<evidence type="ECO:0000313" key="2">
    <source>
        <dbReference type="Proteomes" id="UP001595711"/>
    </source>
</evidence>
<dbReference type="SMART" id="SM00855">
    <property type="entry name" value="PGAM"/>
    <property type="match status" value="1"/>
</dbReference>
<comment type="caution">
    <text evidence="1">The sequence shown here is derived from an EMBL/GenBank/DDBJ whole genome shotgun (WGS) entry which is preliminary data.</text>
</comment>
<reference evidence="2" key="1">
    <citation type="journal article" date="2019" name="Int. J. Syst. Evol. Microbiol.">
        <title>The Global Catalogue of Microorganisms (GCM) 10K type strain sequencing project: providing services to taxonomists for standard genome sequencing and annotation.</title>
        <authorList>
            <consortium name="The Broad Institute Genomics Platform"/>
            <consortium name="The Broad Institute Genome Sequencing Center for Infectious Disease"/>
            <person name="Wu L."/>
            <person name="Ma J."/>
        </authorList>
    </citation>
    <scope>NUCLEOTIDE SEQUENCE [LARGE SCALE GENOMIC DNA]</scope>
    <source>
        <strain evidence="2">KCTC 42182</strain>
    </source>
</reference>
<keyword evidence="2" id="KW-1185">Reference proteome</keyword>
<sequence>MIRLALLRHGATAWNAEHRLQGRSDIPLSEAGLAQLRGRHLPDDFAGRRWLTSPLQRAVATAEALGIAATVEPAVTEMHWGVYEGHTPAELQAIHGAAFTQNEARGLDLQPPGGESPRAVQARLQPWLRRLAAAGTDAGAVTHKGVIRALLAQAWDWPMLGKPPVKLDWQCLHDFRITDDGRPELLAANIPLA</sequence>
<dbReference type="Gene3D" id="3.40.50.1240">
    <property type="entry name" value="Phosphoglycerate mutase-like"/>
    <property type="match status" value="1"/>
</dbReference>
<accession>A0ABV7V979</accession>
<dbReference type="EMBL" id="JBHRYJ010000001">
    <property type="protein sequence ID" value="MFC3674006.1"/>
    <property type="molecule type" value="Genomic_DNA"/>
</dbReference>
<dbReference type="InterPro" id="IPR029033">
    <property type="entry name" value="His_PPase_superfam"/>
</dbReference>
<dbReference type="InterPro" id="IPR013078">
    <property type="entry name" value="His_Pase_superF_clade-1"/>
</dbReference>